<protein>
    <recommendedName>
        <fullName evidence="1">ER-bound oxygenase mpaB/mpaB'/Rubber oxygenase catalytic domain-containing protein</fullName>
    </recommendedName>
</protein>
<gene>
    <name evidence="2" type="ORF">BFP71_15165</name>
</gene>
<dbReference type="OrthoDB" id="6072815at2"/>
<dbReference type="EMBL" id="MDGQ01000005">
    <property type="protein sequence ID" value="OEK04783.1"/>
    <property type="molecule type" value="Genomic_DNA"/>
</dbReference>
<reference evidence="2 3" key="1">
    <citation type="submission" date="2016-08" db="EMBL/GenBank/DDBJ databases">
        <title>Draft genome of Fabibacter sp. strain SK-8.</title>
        <authorList>
            <person name="Wong S.-K."/>
            <person name="Hamasaki K."/>
            <person name="Yoshizawa S."/>
        </authorList>
    </citation>
    <scope>NUCLEOTIDE SEQUENCE [LARGE SCALE GENOMIC DNA]</scope>
    <source>
        <strain evidence="2 3">SK-8</strain>
    </source>
</reference>
<organism evidence="2 3">
    <name type="scientific">Roseivirga misakiensis</name>
    <dbReference type="NCBI Taxonomy" id="1563681"/>
    <lineage>
        <taxon>Bacteria</taxon>
        <taxon>Pseudomonadati</taxon>
        <taxon>Bacteroidota</taxon>
        <taxon>Cytophagia</taxon>
        <taxon>Cytophagales</taxon>
        <taxon>Roseivirgaceae</taxon>
        <taxon>Roseivirga</taxon>
    </lineage>
</organism>
<dbReference type="InterPro" id="IPR018713">
    <property type="entry name" value="MPAB/Lcp_cat_dom"/>
</dbReference>
<dbReference type="PANTHER" id="PTHR37539:SF1">
    <property type="entry name" value="ER-BOUND OXYGENASE MPAB_MPAB'_RUBBER OXYGENASE CATALYTIC DOMAIN-CONTAINING PROTEIN"/>
    <property type="match status" value="1"/>
</dbReference>
<keyword evidence="3" id="KW-1185">Reference proteome</keyword>
<sequence length="342" mass="39219">MKYSEDILDSLRFKQDELADKVIQQYFPQKKALLQEQLQGLVNNTDELSSNADQSLVDLLTSMRKQIDQLDEGVLAEGQAFFDEFASDIMLLLGFMSLPYCYAAKNGAEVLVRSNRILENPAQRLNDTAEFVFDVTHKNAFKPEGKALMSILKVRLMHAATRWYVSKDKTWDNKKFGAPVNQEDMAGTNLSFSLLTIRGLRKLGKLMTAESAFGYINYWNKIGELLGLDPLLLPENNREAAVLERKIRQRQFGYSEAGKTLTMSLLKYYEFATINSPLEGKVKTFMNFLIGNYISNMIGLEINDFDRAVFKPYQLFLGFRNYFFNTQDSYAAAYTRFKETKL</sequence>
<evidence type="ECO:0000313" key="3">
    <source>
        <dbReference type="Proteomes" id="UP000095552"/>
    </source>
</evidence>
<dbReference type="Proteomes" id="UP000095552">
    <property type="component" value="Unassembled WGS sequence"/>
</dbReference>
<dbReference type="Pfam" id="PF09995">
    <property type="entry name" value="MPAB_Lcp_cat"/>
    <property type="match status" value="1"/>
</dbReference>
<dbReference type="PANTHER" id="PTHR37539">
    <property type="entry name" value="SECRETED PROTEIN-RELATED"/>
    <property type="match status" value="1"/>
</dbReference>
<dbReference type="AlphaFoldDB" id="A0A1E5T086"/>
<feature type="domain" description="ER-bound oxygenase mpaB/mpaB'/Rubber oxygenase catalytic" evidence="1">
    <location>
        <begin position="107"/>
        <end position="310"/>
    </location>
</feature>
<proteinExistence type="predicted"/>
<evidence type="ECO:0000259" key="1">
    <source>
        <dbReference type="Pfam" id="PF09995"/>
    </source>
</evidence>
<comment type="caution">
    <text evidence="2">The sequence shown here is derived from an EMBL/GenBank/DDBJ whole genome shotgun (WGS) entry which is preliminary data.</text>
</comment>
<dbReference type="InterPro" id="IPR037473">
    <property type="entry name" value="Lcp-like"/>
</dbReference>
<dbReference type="GO" id="GO:0016491">
    <property type="term" value="F:oxidoreductase activity"/>
    <property type="evidence" value="ECO:0007669"/>
    <property type="project" value="InterPro"/>
</dbReference>
<accession>A0A1E5T086</accession>
<evidence type="ECO:0000313" key="2">
    <source>
        <dbReference type="EMBL" id="OEK04783.1"/>
    </source>
</evidence>
<name>A0A1E5T086_9BACT</name>
<dbReference type="RefSeq" id="WP_069836288.1">
    <property type="nucleotide sequence ID" value="NZ_MDGQ01000005.1"/>
</dbReference>